<keyword evidence="2" id="KW-0732">Signal</keyword>
<dbReference type="Proteomes" id="UP000275772">
    <property type="component" value="Unassembled WGS sequence"/>
</dbReference>
<protein>
    <submittedName>
        <fullName evidence="3">Uncharacterized protein</fullName>
    </submittedName>
</protein>
<feature type="region of interest" description="Disordered" evidence="1">
    <location>
        <begin position="36"/>
        <end position="83"/>
    </location>
</feature>
<organism evidence="3 4">
    <name type="scientific">Blumeria hordei</name>
    <name type="common">Barley powdery mildew</name>
    <name type="synonym">Blumeria graminis f. sp. hordei</name>
    <dbReference type="NCBI Taxonomy" id="2867405"/>
    <lineage>
        <taxon>Eukaryota</taxon>
        <taxon>Fungi</taxon>
        <taxon>Dikarya</taxon>
        <taxon>Ascomycota</taxon>
        <taxon>Pezizomycotina</taxon>
        <taxon>Leotiomycetes</taxon>
        <taxon>Erysiphales</taxon>
        <taxon>Erysiphaceae</taxon>
        <taxon>Blumeria</taxon>
    </lineage>
</organism>
<evidence type="ECO:0000256" key="2">
    <source>
        <dbReference type="SAM" id="SignalP"/>
    </source>
</evidence>
<dbReference type="AlphaFoldDB" id="A0A383UUS3"/>
<dbReference type="EMBL" id="UNSH01000051">
    <property type="protein sequence ID" value="SZF03496.1"/>
    <property type="molecule type" value="Genomic_DNA"/>
</dbReference>
<feature type="compositionally biased region" description="Low complexity" evidence="1">
    <location>
        <begin position="69"/>
        <end position="83"/>
    </location>
</feature>
<proteinExistence type="predicted"/>
<name>A0A383UUS3_BLUHO</name>
<gene>
    <name evidence="3" type="ORF">BLGHR1_14288</name>
</gene>
<accession>A0A383UUS3</accession>
<evidence type="ECO:0000256" key="1">
    <source>
        <dbReference type="SAM" id="MobiDB-lite"/>
    </source>
</evidence>
<feature type="signal peptide" evidence="2">
    <location>
        <begin position="1"/>
        <end position="36"/>
    </location>
</feature>
<evidence type="ECO:0000313" key="3">
    <source>
        <dbReference type="EMBL" id="SZF03496.1"/>
    </source>
</evidence>
<evidence type="ECO:0000313" key="4">
    <source>
        <dbReference type="Proteomes" id="UP000275772"/>
    </source>
</evidence>
<reference evidence="3 4" key="1">
    <citation type="submission" date="2017-11" db="EMBL/GenBank/DDBJ databases">
        <authorList>
            <person name="Kracher B."/>
        </authorList>
    </citation>
    <scope>NUCLEOTIDE SEQUENCE [LARGE SCALE GENOMIC DNA]</scope>
    <source>
        <strain evidence="3 4">RACE1</strain>
    </source>
</reference>
<feature type="non-terminal residue" evidence="3">
    <location>
        <position position="1"/>
    </location>
</feature>
<feature type="chain" id="PRO_5016715165" evidence="2">
    <location>
        <begin position="37"/>
        <end position="83"/>
    </location>
</feature>
<feature type="non-terminal residue" evidence="3">
    <location>
        <position position="83"/>
    </location>
</feature>
<dbReference type="VEuPathDB" id="FungiDB:BLGHR1_14288"/>
<sequence>WSSQHACAPLPAPPPALCRSHGACAICLAALASTLASPSSPGAPWASSSPAWPSGNSGSRLGQATSRPSTSFSRGSRWWSGRS</sequence>
<feature type="compositionally biased region" description="Low complexity" evidence="1">
    <location>
        <begin position="36"/>
        <end position="59"/>
    </location>
</feature>